<evidence type="ECO:0000256" key="12">
    <source>
        <dbReference type="ARBA" id="ARBA00022852"/>
    </source>
</evidence>
<evidence type="ECO:0000256" key="15">
    <source>
        <dbReference type="ARBA" id="ARBA00047492"/>
    </source>
</evidence>
<reference evidence="18 19" key="1">
    <citation type="submission" date="2019-10" db="EMBL/GenBank/DDBJ databases">
        <title>The Genome Sequence of Clostridium tarantellae Isolated from Fish Brain.</title>
        <authorList>
            <person name="Bano L."/>
            <person name="Kiel M."/>
            <person name="Sales G."/>
            <person name="Doxey A.C."/>
            <person name="Mansfield M.J."/>
            <person name="Schiavone M."/>
            <person name="Rossetto O."/>
            <person name="Pirazzini M."/>
            <person name="Dobrindt U."/>
            <person name="Montecucco C."/>
        </authorList>
    </citation>
    <scope>NUCLEOTIDE SEQUENCE [LARGE SCALE GENOMIC DNA]</scope>
    <source>
        <strain evidence="18 19">DSM 3997</strain>
    </source>
</reference>
<gene>
    <name evidence="18" type="ORF">GBZ86_11160</name>
</gene>
<dbReference type="Pfam" id="PF01477">
    <property type="entry name" value="PLAT"/>
    <property type="match status" value="1"/>
</dbReference>
<dbReference type="Gene3D" id="1.10.575.10">
    <property type="entry name" value="P1 Nuclease"/>
    <property type="match status" value="1"/>
</dbReference>
<evidence type="ECO:0000313" key="18">
    <source>
        <dbReference type="EMBL" id="MPQ44318.1"/>
    </source>
</evidence>
<evidence type="ECO:0000256" key="4">
    <source>
        <dbReference type="ARBA" id="ARBA00022525"/>
    </source>
</evidence>
<organism evidence="18 19">
    <name type="scientific">Clostridium tarantellae</name>
    <dbReference type="NCBI Taxonomy" id="39493"/>
    <lineage>
        <taxon>Bacteria</taxon>
        <taxon>Bacillati</taxon>
        <taxon>Bacillota</taxon>
        <taxon>Clostridia</taxon>
        <taxon>Eubacteriales</taxon>
        <taxon>Clostridiaceae</taxon>
        <taxon>Clostridium</taxon>
    </lineage>
</organism>
<dbReference type="PRINTS" id="PR00479">
    <property type="entry name" value="PRPHPHLPASEC"/>
</dbReference>
<evidence type="ECO:0000256" key="7">
    <source>
        <dbReference type="ARBA" id="ARBA00022729"/>
    </source>
</evidence>
<dbReference type="InterPro" id="IPR036392">
    <property type="entry name" value="PLAT/LH2_dom_sf"/>
</dbReference>
<evidence type="ECO:0000256" key="5">
    <source>
        <dbReference type="ARBA" id="ARBA00022656"/>
    </source>
</evidence>
<comment type="caution">
    <text evidence="18">The sequence shown here is derived from an EMBL/GenBank/DDBJ whole genome shotgun (WGS) entry which is preliminary data.</text>
</comment>
<keyword evidence="11" id="KW-0106">Calcium</keyword>
<dbReference type="GO" id="GO:0090729">
    <property type="term" value="F:toxin activity"/>
    <property type="evidence" value="ECO:0007669"/>
    <property type="project" value="UniProtKB-KW"/>
</dbReference>
<dbReference type="InterPro" id="IPR001024">
    <property type="entry name" value="PLAT/LH2_dom"/>
</dbReference>
<dbReference type="GO" id="GO:0031640">
    <property type="term" value="P:killing of cells of another organism"/>
    <property type="evidence" value="ECO:0007669"/>
    <property type="project" value="UniProtKB-KW"/>
</dbReference>
<proteinExistence type="predicted"/>
<keyword evidence="10" id="KW-0862">Zinc</keyword>
<dbReference type="EC" id="3.1.4.3" evidence="2"/>
<dbReference type="Gene3D" id="2.60.60.20">
    <property type="entry name" value="PLAT/LH2 domain"/>
    <property type="match status" value="1"/>
</dbReference>
<keyword evidence="5" id="KW-0800">Toxin</keyword>
<dbReference type="InterPro" id="IPR001531">
    <property type="entry name" value="Zn_PLipaseC"/>
</dbReference>
<name>A0A6I1MPC2_9CLOT</name>
<dbReference type="GO" id="GO:0008270">
    <property type="term" value="F:zinc ion binding"/>
    <property type="evidence" value="ECO:0007669"/>
    <property type="project" value="InterPro"/>
</dbReference>
<evidence type="ECO:0000256" key="16">
    <source>
        <dbReference type="SAM" id="SignalP"/>
    </source>
</evidence>
<evidence type="ECO:0000256" key="14">
    <source>
        <dbReference type="ARBA" id="ARBA00031285"/>
    </source>
</evidence>
<dbReference type="PROSITE" id="PS51346">
    <property type="entry name" value="PROKAR_ZN_DEPEND_PLPC_2"/>
    <property type="match status" value="1"/>
</dbReference>
<protein>
    <recommendedName>
        <fullName evidence="3">Phospholipase C</fullName>
        <ecNumber evidence="2">3.1.4.3</ecNumber>
    </recommendedName>
    <alternativeName>
        <fullName evidence="14">Phosphatidylcholine cholinephosphohydrolase</fullName>
    </alternativeName>
</protein>
<keyword evidence="12" id="KW-0204">Cytolysis</keyword>
<evidence type="ECO:0000256" key="11">
    <source>
        <dbReference type="ARBA" id="ARBA00022837"/>
    </source>
</evidence>
<comment type="cofactor">
    <cofactor evidence="1">
        <name>Ca(2+)</name>
        <dbReference type="ChEBI" id="CHEBI:29108"/>
    </cofactor>
</comment>
<dbReference type="AlphaFoldDB" id="A0A6I1MPC2"/>
<feature type="signal peptide" evidence="16">
    <location>
        <begin position="1"/>
        <end position="28"/>
    </location>
</feature>
<evidence type="ECO:0000256" key="3">
    <source>
        <dbReference type="ARBA" id="ARBA00018391"/>
    </source>
</evidence>
<dbReference type="EMBL" id="WHJC01000193">
    <property type="protein sequence ID" value="MPQ44318.1"/>
    <property type="molecule type" value="Genomic_DNA"/>
</dbReference>
<evidence type="ECO:0000313" key="19">
    <source>
        <dbReference type="Proteomes" id="UP000430345"/>
    </source>
</evidence>
<evidence type="ECO:0000256" key="6">
    <source>
        <dbReference type="ARBA" id="ARBA00022723"/>
    </source>
</evidence>
<feature type="chain" id="PRO_5026269427" description="Phospholipase C" evidence="16">
    <location>
        <begin position="29"/>
        <end position="401"/>
    </location>
</feature>
<evidence type="ECO:0000256" key="2">
    <source>
        <dbReference type="ARBA" id="ARBA00012018"/>
    </source>
</evidence>
<evidence type="ECO:0000256" key="10">
    <source>
        <dbReference type="ARBA" id="ARBA00022833"/>
    </source>
</evidence>
<keyword evidence="9" id="KW-0378">Hydrolase</keyword>
<accession>A0A6I1MPC2</accession>
<dbReference type="GO" id="GO:0034480">
    <property type="term" value="F:phosphatidylcholine phospholipase C activity"/>
    <property type="evidence" value="ECO:0007669"/>
    <property type="project" value="UniProtKB-EC"/>
</dbReference>
<evidence type="ECO:0000256" key="1">
    <source>
        <dbReference type="ARBA" id="ARBA00001913"/>
    </source>
</evidence>
<dbReference type="Pfam" id="PF00882">
    <property type="entry name" value="Zn_dep_PLPC"/>
    <property type="match status" value="1"/>
</dbReference>
<dbReference type="InterPro" id="IPR029002">
    <property type="entry name" value="PLPC/GPLD1"/>
</dbReference>
<dbReference type="Proteomes" id="UP000430345">
    <property type="component" value="Unassembled WGS sequence"/>
</dbReference>
<keyword evidence="4" id="KW-0964">Secreted</keyword>
<evidence type="ECO:0000256" key="13">
    <source>
        <dbReference type="ARBA" id="ARBA00023026"/>
    </source>
</evidence>
<keyword evidence="6" id="KW-0479">Metal-binding</keyword>
<dbReference type="SMART" id="SM00770">
    <property type="entry name" value="Zn_dep_PLPC"/>
    <property type="match status" value="1"/>
</dbReference>
<dbReference type="CDD" id="cd11009">
    <property type="entry name" value="Zn_dep_PLPC"/>
    <property type="match status" value="1"/>
</dbReference>
<sequence length="401" mass="45704">MNKRLKATIAVLTCALCIGLTTPKKAFAWDSKESAMELDTHKLISLQALEIIKNDMGNDKAIMDNLKIIEENAFNYRKGTVDPDWGNVGKERDYQLYQDHFFDPDTMKNFTSSKTYLLSEIKDNAESQSRSYFSRAVANWKDGNYSEASYLLGKCLHYIEDLNQPHHALNWIATETPAHCKFEQFMEARKEKFTISTMGEDKAEFEMMMDKPAVDFVSHQCFKYAKKAKTLKPLVSIYNSNEDWEEAGKIGMENAQKCSATIVYRFLQEVSHTKNVKLTAPIGNVHAIISVEDEKSAGTDDYIYFGLVLKDGRKIEFNCDLPGNDFERGTTGGYQFSVDDENIKPQDISKVYLRKARSANAAGDVKFKSLEVYMQGQRIAKEEMHKWLSGNATYEVNCNIK</sequence>
<feature type="domain" description="Zn-dependent PLC" evidence="17">
    <location>
        <begin position="26"/>
        <end position="277"/>
    </location>
</feature>
<dbReference type="SUPFAM" id="SSF48537">
    <property type="entry name" value="Phospholipase C/P1 nuclease"/>
    <property type="match status" value="1"/>
</dbReference>
<keyword evidence="19" id="KW-1185">Reference proteome</keyword>
<dbReference type="SUPFAM" id="SSF49723">
    <property type="entry name" value="Lipase/lipooxygenase domain (PLAT/LH2 domain)"/>
    <property type="match status" value="1"/>
</dbReference>
<evidence type="ECO:0000256" key="9">
    <source>
        <dbReference type="ARBA" id="ARBA00022801"/>
    </source>
</evidence>
<evidence type="ECO:0000259" key="17">
    <source>
        <dbReference type="PROSITE" id="PS51346"/>
    </source>
</evidence>
<dbReference type="OrthoDB" id="1937927at2"/>
<evidence type="ECO:0000256" key="8">
    <source>
        <dbReference type="ARBA" id="ARBA00022735"/>
    </source>
</evidence>
<dbReference type="RefSeq" id="WP_152890685.1">
    <property type="nucleotide sequence ID" value="NZ_WHJC01000193.1"/>
</dbReference>
<keyword evidence="13" id="KW-0843">Virulence</keyword>
<keyword evidence="7 16" id="KW-0732">Signal</keyword>
<keyword evidence="8" id="KW-0354">Hemolysis</keyword>
<dbReference type="InterPro" id="IPR008947">
    <property type="entry name" value="PLipase_C/P1_nuclease_dom_sf"/>
</dbReference>
<comment type="catalytic activity">
    <reaction evidence="15">
        <text>a 1,2-diacyl-sn-glycero-3-phosphocholine + H2O = phosphocholine + a 1,2-diacyl-sn-glycerol + H(+)</text>
        <dbReference type="Rhea" id="RHEA:10604"/>
        <dbReference type="ChEBI" id="CHEBI:15377"/>
        <dbReference type="ChEBI" id="CHEBI:15378"/>
        <dbReference type="ChEBI" id="CHEBI:17815"/>
        <dbReference type="ChEBI" id="CHEBI:57643"/>
        <dbReference type="ChEBI" id="CHEBI:295975"/>
        <dbReference type="EC" id="3.1.4.3"/>
    </reaction>
</comment>